<dbReference type="InterPro" id="IPR050238">
    <property type="entry name" value="DNA_Rep/Repair_Clamp_Loader"/>
</dbReference>
<keyword evidence="2 11" id="KW-0808">Transferase</keyword>
<comment type="catalytic activity">
    <reaction evidence="10 11">
        <text>DNA(n) + a 2'-deoxyribonucleoside 5'-triphosphate = DNA(n+1) + diphosphate</text>
        <dbReference type="Rhea" id="RHEA:22508"/>
        <dbReference type="Rhea" id="RHEA-COMP:17339"/>
        <dbReference type="Rhea" id="RHEA-COMP:17340"/>
        <dbReference type="ChEBI" id="CHEBI:33019"/>
        <dbReference type="ChEBI" id="CHEBI:61560"/>
        <dbReference type="ChEBI" id="CHEBI:173112"/>
        <dbReference type="EC" id="2.7.7.7"/>
    </reaction>
</comment>
<evidence type="ECO:0000256" key="11">
    <source>
        <dbReference type="RuleBase" id="RU364063"/>
    </source>
</evidence>
<dbReference type="FunFam" id="3.40.50.300:FF:000014">
    <property type="entry name" value="DNA polymerase III subunit gamma/tau"/>
    <property type="match status" value="1"/>
</dbReference>
<dbReference type="EMBL" id="SHMQ01000001">
    <property type="protein sequence ID" value="RZV40369.1"/>
    <property type="molecule type" value="Genomic_DNA"/>
</dbReference>
<keyword evidence="6 11" id="KW-0547">Nucleotide-binding</keyword>
<dbReference type="InterPro" id="IPR022754">
    <property type="entry name" value="DNA_pol_III_gamma-3"/>
</dbReference>
<dbReference type="GO" id="GO:0003887">
    <property type="term" value="F:DNA-directed DNA polymerase activity"/>
    <property type="evidence" value="ECO:0007669"/>
    <property type="project" value="UniProtKB-KW"/>
</dbReference>
<dbReference type="Pfam" id="PF12169">
    <property type="entry name" value="DNA_pol3_gamma3"/>
    <property type="match status" value="1"/>
</dbReference>
<dbReference type="InterPro" id="IPR001270">
    <property type="entry name" value="ClpA/B"/>
</dbReference>
<dbReference type="SMART" id="SM00382">
    <property type="entry name" value="AAA"/>
    <property type="match status" value="1"/>
</dbReference>
<dbReference type="Pfam" id="PF22608">
    <property type="entry name" value="DNAX_ATPase_lid"/>
    <property type="match status" value="1"/>
</dbReference>
<evidence type="ECO:0000256" key="1">
    <source>
        <dbReference type="ARBA" id="ARBA00006360"/>
    </source>
</evidence>
<comment type="subunit">
    <text evidence="11">DNA polymerase III contains a core (composed of alpha, epsilon and theta chains) that associates with a tau subunit. This core dimerizes to form the POLIII' complex. PolIII' associates with the gamma complex (composed of gamma, delta, delta', psi and chi chains) and with the beta chain to form the complete DNA polymerase III complex.</text>
</comment>
<evidence type="ECO:0000256" key="3">
    <source>
        <dbReference type="ARBA" id="ARBA00022695"/>
    </source>
</evidence>
<keyword evidence="5" id="KW-0479">Metal-binding</keyword>
<dbReference type="Proteomes" id="UP000322454">
    <property type="component" value="Unassembled WGS sequence"/>
</dbReference>
<dbReference type="InterPro" id="IPR008921">
    <property type="entry name" value="DNA_pol3_clamp-load_cplx_C"/>
</dbReference>
<evidence type="ECO:0000256" key="9">
    <source>
        <dbReference type="ARBA" id="ARBA00022932"/>
    </source>
</evidence>
<dbReference type="InterPro" id="IPR027417">
    <property type="entry name" value="P-loop_NTPase"/>
</dbReference>
<keyword evidence="4 11" id="KW-0235">DNA replication</keyword>
<name>A0A520XGR9_9DELT</name>
<comment type="similarity">
    <text evidence="1 11">Belongs to the DnaX/STICHEL family.</text>
</comment>
<reference evidence="13 14" key="1">
    <citation type="submission" date="2019-01" db="EMBL/GenBank/DDBJ databases">
        <title>Insights into ecological role of a new deltaproteobacterial order Candidatus Sinidesulfobacterales (Sva0485) by metagenomics and metatranscriptomics.</title>
        <authorList>
            <person name="Tan S."/>
            <person name="Liu J."/>
            <person name="Fang Y."/>
            <person name="Hedlund B."/>
            <person name="Lian Z.-H."/>
            <person name="Huang L.-Y."/>
            <person name="Li J.-T."/>
            <person name="Huang L.-N."/>
            <person name="Li W.-J."/>
            <person name="Jiang H.-C."/>
            <person name="Dong H.-L."/>
            <person name="Shu W.-S."/>
        </authorList>
    </citation>
    <scope>NUCLEOTIDE SEQUENCE [LARGE SCALE GENOMIC DNA]</scope>
    <source>
        <strain evidence="13">AP4</strain>
    </source>
</reference>
<proteinExistence type="inferred from homology"/>
<dbReference type="GO" id="GO:0006261">
    <property type="term" value="P:DNA-templated DNA replication"/>
    <property type="evidence" value="ECO:0007669"/>
    <property type="project" value="TreeGrafter"/>
</dbReference>
<dbReference type="Gene3D" id="1.10.8.60">
    <property type="match status" value="1"/>
</dbReference>
<evidence type="ECO:0000313" key="13">
    <source>
        <dbReference type="EMBL" id="RZV40369.1"/>
    </source>
</evidence>
<dbReference type="InterPro" id="IPR045085">
    <property type="entry name" value="HLD_clamp_pol_III_gamma_tau"/>
</dbReference>
<feature type="domain" description="AAA+ ATPase" evidence="12">
    <location>
        <begin position="36"/>
        <end position="178"/>
    </location>
</feature>
<keyword evidence="7" id="KW-0862">Zinc</keyword>
<dbReference type="AlphaFoldDB" id="A0A520XGR9"/>
<dbReference type="Gene3D" id="1.20.272.10">
    <property type="match status" value="1"/>
</dbReference>
<dbReference type="EC" id="2.7.7.7" evidence="11"/>
<dbReference type="NCBIfam" id="NF004046">
    <property type="entry name" value="PRK05563.1"/>
    <property type="match status" value="1"/>
</dbReference>
<dbReference type="SUPFAM" id="SSF52540">
    <property type="entry name" value="P-loop containing nucleoside triphosphate hydrolases"/>
    <property type="match status" value="1"/>
</dbReference>
<evidence type="ECO:0000259" key="12">
    <source>
        <dbReference type="SMART" id="SM00382"/>
    </source>
</evidence>
<dbReference type="Gene3D" id="3.40.50.300">
    <property type="entry name" value="P-loop containing nucleotide triphosphate hydrolases"/>
    <property type="match status" value="1"/>
</dbReference>
<dbReference type="GO" id="GO:0003677">
    <property type="term" value="F:DNA binding"/>
    <property type="evidence" value="ECO:0007669"/>
    <property type="project" value="InterPro"/>
</dbReference>
<evidence type="ECO:0000256" key="6">
    <source>
        <dbReference type="ARBA" id="ARBA00022741"/>
    </source>
</evidence>
<evidence type="ECO:0000256" key="7">
    <source>
        <dbReference type="ARBA" id="ARBA00022833"/>
    </source>
</evidence>
<dbReference type="InterPro" id="IPR003593">
    <property type="entry name" value="AAA+_ATPase"/>
</dbReference>
<evidence type="ECO:0000256" key="8">
    <source>
        <dbReference type="ARBA" id="ARBA00022840"/>
    </source>
</evidence>
<keyword evidence="9 11" id="KW-0239">DNA-directed DNA polymerase</keyword>
<dbReference type="InterPro" id="IPR012763">
    <property type="entry name" value="DNA_pol_III_sug/sutau_N"/>
</dbReference>
<gene>
    <name evidence="11 13" type="primary">dnaX</name>
    <name evidence="13" type="ORF">EVJ48_00155</name>
</gene>
<keyword evidence="3 11" id="KW-0548">Nucleotidyltransferase</keyword>
<protein>
    <recommendedName>
        <fullName evidence="11">DNA polymerase III subunit gamma/tau</fullName>
        <ecNumber evidence="11">2.7.7.7</ecNumber>
    </recommendedName>
</protein>
<organism evidence="13 14">
    <name type="scientific">Candidatus Acidulodesulfobacterium acidiphilum</name>
    <dbReference type="NCBI Taxonomy" id="2597224"/>
    <lineage>
        <taxon>Bacteria</taxon>
        <taxon>Deltaproteobacteria</taxon>
        <taxon>Candidatus Acidulodesulfobacterales</taxon>
        <taxon>Candidatus Acidulodesulfobacterium</taxon>
    </lineage>
</organism>
<evidence type="ECO:0000256" key="2">
    <source>
        <dbReference type="ARBA" id="ARBA00022679"/>
    </source>
</evidence>
<evidence type="ECO:0000313" key="14">
    <source>
        <dbReference type="Proteomes" id="UP000322454"/>
    </source>
</evidence>
<dbReference type="PRINTS" id="PR00300">
    <property type="entry name" value="CLPPROTEASEA"/>
</dbReference>
<evidence type="ECO:0000256" key="10">
    <source>
        <dbReference type="ARBA" id="ARBA00049244"/>
    </source>
</evidence>
<dbReference type="Pfam" id="PF13177">
    <property type="entry name" value="DNA_pol3_delta2"/>
    <property type="match status" value="1"/>
</dbReference>
<dbReference type="CDD" id="cd18137">
    <property type="entry name" value="HLD_clamp_pol_III_gamma_tau"/>
    <property type="match status" value="1"/>
</dbReference>
<dbReference type="GO" id="GO:0009360">
    <property type="term" value="C:DNA polymerase III complex"/>
    <property type="evidence" value="ECO:0007669"/>
    <property type="project" value="InterPro"/>
</dbReference>
<sequence>MYQVLARKYRPRIFDEIIGQDAIVQTLKNAVINDRLSHAYIFTGTRGVGKTSIARILAKSINCENGPTVNPCGVCSACVQIQNGSSVDVIEIDGASNTGVDSVRELKENIIYSPQSLRFKIYIIDEVHMLSNSAFNALLKTLEEPPTHAKFIFATTEIHKVPETILSRCQRFNFKRIPTKIIFEKLKEIAKAENINATDENFMIIASLADGSLRDSLSIFDTVISYFGNNIEEDISGVLGLTSKSITSQLISSIFNKDYEGALKAVKEIYESGSDLRQFMKQAAHYIRNIIIVKLRYKDLIYDLTDEEIKTIEPLAEQKSLEELLDMLDVMINADVKFQRISSPLLMMELTIFRLFNVPDKKNVTELILKIDELKNKTKHNYGTAESIKPHTSIEIKPAEKQNIIINNRLNEGKYVQAKPVERTTYNEQVEYAKPVEHAETFERNELKKDSGQLLEHEKLFEHFSKMDEKLNEKEKTTKPKNFQTASPITEERLQKDFQKDFAEKTITDDKIIESIKEVFGDSIKRIDKI</sequence>
<dbReference type="SUPFAM" id="SSF48019">
    <property type="entry name" value="post-AAA+ oligomerization domain-like"/>
    <property type="match status" value="1"/>
</dbReference>
<comment type="caution">
    <text evidence="13">The sequence shown here is derived from an EMBL/GenBank/DDBJ whole genome shotgun (WGS) entry which is preliminary data.</text>
</comment>
<accession>A0A520XGR9</accession>
<evidence type="ECO:0000256" key="5">
    <source>
        <dbReference type="ARBA" id="ARBA00022723"/>
    </source>
</evidence>
<dbReference type="PANTHER" id="PTHR11669:SF0">
    <property type="entry name" value="PROTEIN STICHEL-LIKE 2"/>
    <property type="match status" value="1"/>
</dbReference>
<dbReference type="GO" id="GO:0005524">
    <property type="term" value="F:ATP binding"/>
    <property type="evidence" value="ECO:0007669"/>
    <property type="project" value="UniProtKB-KW"/>
</dbReference>
<dbReference type="NCBIfam" id="TIGR02397">
    <property type="entry name" value="dnaX_nterm"/>
    <property type="match status" value="1"/>
</dbReference>
<dbReference type="PANTHER" id="PTHR11669">
    <property type="entry name" value="REPLICATION FACTOR C / DNA POLYMERASE III GAMMA-TAU SUBUNIT"/>
    <property type="match status" value="1"/>
</dbReference>
<keyword evidence="8 11" id="KW-0067">ATP-binding</keyword>
<evidence type="ECO:0000256" key="4">
    <source>
        <dbReference type="ARBA" id="ARBA00022705"/>
    </source>
</evidence>
<dbReference type="CDD" id="cd00009">
    <property type="entry name" value="AAA"/>
    <property type="match status" value="1"/>
</dbReference>
<comment type="function">
    <text evidence="11">DNA polymerase III is a complex, multichain enzyme responsible for most of the replicative synthesis in bacteria. This DNA polymerase also exhibits 3' to 5' exonuclease activity.</text>
</comment>
<dbReference type="GO" id="GO:0046872">
    <property type="term" value="F:metal ion binding"/>
    <property type="evidence" value="ECO:0007669"/>
    <property type="project" value="UniProtKB-KW"/>
</dbReference>